<name>T1ADR3_9ZZZZ</name>
<proteinExistence type="predicted"/>
<dbReference type="Gene3D" id="3.90.1310.10">
    <property type="entry name" value="Penicillin-binding protein 2a (Domain 2)"/>
    <property type="match status" value="1"/>
</dbReference>
<feature type="non-terminal residue" evidence="3">
    <location>
        <position position="288"/>
    </location>
</feature>
<dbReference type="InterPro" id="IPR036138">
    <property type="entry name" value="PBP_dimer_sf"/>
</dbReference>
<organism evidence="3">
    <name type="scientific">mine drainage metagenome</name>
    <dbReference type="NCBI Taxonomy" id="410659"/>
    <lineage>
        <taxon>unclassified sequences</taxon>
        <taxon>metagenomes</taxon>
        <taxon>ecological metagenomes</taxon>
    </lineage>
</organism>
<reference evidence="3" key="1">
    <citation type="submission" date="2013-08" db="EMBL/GenBank/DDBJ databases">
        <authorList>
            <person name="Mendez C."/>
            <person name="Richter M."/>
            <person name="Ferrer M."/>
            <person name="Sanchez J."/>
        </authorList>
    </citation>
    <scope>NUCLEOTIDE SEQUENCE</scope>
</reference>
<sequence>MSPVRIKDNWREQRIFVRRVWFVTALMVIAAIAVFARLYYLQVLRRHYYEDLSVANGVRTVPIPAARGLIVDRDGQIMASNRPTFELQLTPDEVPDLRGSLQRLAKLALVRESDIPELIRAIKSHLSFDPVPIRLQLSESEVARFAVRRYEFPGVNISPQQSRWYPLKNLGVFAIGYVGPISASELAHISQAAYAGTALIGKSGVEAQYEKVLHGTNGYRQVLVNALGREVRRPGVLARQLHEKPPVPGDDVILSLNLKIQRLAEKLLKGHDGAVVALNPWNGNVIAL</sequence>
<dbReference type="GO" id="GO:0008658">
    <property type="term" value="F:penicillin binding"/>
    <property type="evidence" value="ECO:0007669"/>
    <property type="project" value="InterPro"/>
</dbReference>
<evidence type="ECO:0000259" key="2">
    <source>
        <dbReference type="Pfam" id="PF03717"/>
    </source>
</evidence>
<accession>T1ADR3</accession>
<feature type="transmembrane region" description="Helical" evidence="1">
    <location>
        <begin position="20"/>
        <end position="40"/>
    </location>
</feature>
<dbReference type="InterPro" id="IPR050515">
    <property type="entry name" value="Beta-lactam/transpept"/>
</dbReference>
<evidence type="ECO:0000313" key="3">
    <source>
        <dbReference type="EMBL" id="EQD40045.1"/>
    </source>
</evidence>
<dbReference type="GO" id="GO:0005886">
    <property type="term" value="C:plasma membrane"/>
    <property type="evidence" value="ECO:0007669"/>
    <property type="project" value="TreeGrafter"/>
</dbReference>
<protein>
    <submittedName>
        <fullName evidence="3">Penicillin-binding protein 2</fullName>
    </submittedName>
</protein>
<dbReference type="PANTHER" id="PTHR30627">
    <property type="entry name" value="PEPTIDOGLYCAN D,D-TRANSPEPTIDASE"/>
    <property type="match status" value="1"/>
</dbReference>
<feature type="domain" description="Penicillin-binding protein dimerisation" evidence="2">
    <location>
        <begin position="62"/>
        <end position="232"/>
    </location>
</feature>
<dbReference type="SUPFAM" id="SSF56601">
    <property type="entry name" value="beta-lactamase/transpeptidase-like"/>
    <property type="match status" value="1"/>
</dbReference>
<reference evidence="3" key="2">
    <citation type="journal article" date="2014" name="ISME J.">
        <title>Microbial stratification in low pH oxic and suboxic macroscopic growths along an acid mine drainage.</title>
        <authorList>
            <person name="Mendez-Garcia C."/>
            <person name="Mesa V."/>
            <person name="Sprenger R.R."/>
            <person name="Richter M."/>
            <person name="Diez M.S."/>
            <person name="Solano J."/>
            <person name="Bargiela R."/>
            <person name="Golyshina O.V."/>
            <person name="Manteca A."/>
            <person name="Ramos J.L."/>
            <person name="Gallego J.R."/>
            <person name="Llorente I."/>
            <person name="Martins Dos Santos V.A."/>
            <person name="Jensen O.N."/>
            <person name="Pelaez A.I."/>
            <person name="Sanchez J."/>
            <person name="Ferrer M."/>
        </authorList>
    </citation>
    <scope>NUCLEOTIDE SEQUENCE</scope>
</reference>
<keyword evidence="1" id="KW-0812">Transmembrane</keyword>
<keyword evidence="1" id="KW-0472">Membrane</keyword>
<dbReference type="InterPro" id="IPR005311">
    <property type="entry name" value="PBP_dimer"/>
</dbReference>
<dbReference type="Gene3D" id="3.30.1390.30">
    <property type="entry name" value="Penicillin-binding protein 2a, domain 3"/>
    <property type="match status" value="1"/>
</dbReference>
<gene>
    <name evidence="3" type="ORF">B1A_16618</name>
</gene>
<dbReference type="AlphaFoldDB" id="T1ADR3"/>
<dbReference type="SUPFAM" id="SSF56519">
    <property type="entry name" value="Penicillin binding protein dimerisation domain"/>
    <property type="match status" value="1"/>
</dbReference>
<dbReference type="InterPro" id="IPR012338">
    <property type="entry name" value="Beta-lactam/transpept-like"/>
</dbReference>
<evidence type="ECO:0000256" key="1">
    <source>
        <dbReference type="SAM" id="Phobius"/>
    </source>
</evidence>
<dbReference type="EMBL" id="AUZX01012209">
    <property type="protein sequence ID" value="EQD40045.1"/>
    <property type="molecule type" value="Genomic_DNA"/>
</dbReference>
<dbReference type="GO" id="GO:0071555">
    <property type="term" value="P:cell wall organization"/>
    <property type="evidence" value="ECO:0007669"/>
    <property type="project" value="TreeGrafter"/>
</dbReference>
<keyword evidence="1" id="KW-1133">Transmembrane helix</keyword>
<comment type="caution">
    <text evidence="3">The sequence shown here is derived from an EMBL/GenBank/DDBJ whole genome shotgun (WGS) entry which is preliminary data.</text>
</comment>
<dbReference type="Pfam" id="PF03717">
    <property type="entry name" value="PBP_dimer"/>
    <property type="match status" value="1"/>
</dbReference>